<evidence type="ECO:0000313" key="1">
    <source>
        <dbReference type="EMBL" id="GHI23949.1"/>
    </source>
</evidence>
<organism evidence="1 2">
    <name type="scientific">Streptomyces hydrogenans</name>
    <dbReference type="NCBI Taxonomy" id="1873719"/>
    <lineage>
        <taxon>Bacteria</taxon>
        <taxon>Bacillati</taxon>
        <taxon>Actinomycetota</taxon>
        <taxon>Actinomycetes</taxon>
        <taxon>Kitasatosporales</taxon>
        <taxon>Streptomycetaceae</taxon>
        <taxon>Streptomyces</taxon>
    </lineage>
</organism>
<sequence length="59" mass="6013">MRVGRVGQGGTARPACRSAAWAVAGTGAGADHGGAVERIVVVPVESGNGGRRVPFRDRR</sequence>
<dbReference type="EMBL" id="BNDW01000040">
    <property type="protein sequence ID" value="GHI23949.1"/>
    <property type="molecule type" value="Genomic_DNA"/>
</dbReference>
<accession>A0ABQ3PFZ9</accession>
<keyword evidence="2" id="KW-1185">Reference proteome</keyword>
<protein>
    <submittedName>
        <fullName evidence="1">Uncharacterized protein</fullName>
    </submittedName>
</protein>
<gene>
    <name evidence="1" type="ORF">Shyd_53200</name>
</gene>
<proteinExistence type="predicted"/>
<reference evidence="1" key="1">
    <citation type="submission" date="2024-05" db="EMBL/GenBank/DDBJ databases">
        <title>Whole genome shotgun sequence of Streptomyces hydrogenans NBRC 13475.</title>
        <authorList>
            <person name="Komaki H."/>
            <person name="Tamura T."/>
        </authorList>
    </citation>
    <scope>NUCLEOTIDE SEQUENCE</scope>
    <source>
        <strain evidence="1">NBRC 13475</strain>
    </source>
</reference>
<comment type="caution">
    <text evidence="1">The sequence shown here is derived from an EMBL/GenBank/DDBJ whole genome shotgun (WGS) entry which is preliminary data.</text>
</comment>
<name>A0ABQ3PFZ9_9ACTN</name>
<evidence type="ECO:0000313" key="2">
    <source>
        <dbReference type="Proteomes" id="UP001052739"/>
    </source>
</evidence>
<dbReference type="Proteomes" id="UP001052739">
    <property type="component" value="Unassembled WGS sequence"/>
</dbReference>